<dbReference type="EMBL" id="JARKIE010000213">
    <property type="protein sequence ID" value="KAJ7665736.1"/>
    <property type="molecule type" value="Genomic_DNA"/>
</dbReference>
<reference evidence="2" key="1">
    <citation type="submission" date="2023-03" db="EMBL/GenBank/DDBJ databases">
        <title>Massive genome expansion in bonnet fungi (Mycena s.s.) driven by repeated elements and novel gene families across ecological guilds.</title>
        <authorList>
            <consortium name="Lawrence Berkeley National Laboratory"/>
            <person name="Harder C.B."/>
            <person name="Miyauchi S."/>
            <person name="Viragh M."/>
            <person name="Kuo A."/>
            <person name="Thoen E."/>
            <person name="Andreopoulos B."/>
            <person name="Lu D."/>
            <person name="Skrede I."/>
            <person name="Drula E."/>
            <person name="Henrissat B."/>
            <person name="Morin E."/>
            <person name="Kohler A."/>
            <person name="Barry K."/>
            <person name="LaButti K."/>
            <person name="Morin E."/>
            <person name="Salamov A."/>
            <person name="Lipzen A."/>
            <person name="Mereny Z."/>
            <person name="Hegedus B."/>
            <person name="Baldrian P."/>
            <person name="Stursova M."/>
            <person name="Weitz H."/>
            <person name="Taylor A."/>
            <person name="Grigoriev I.V."/>
            <person name="Nagy L.G."/>
            <person name="Martin F."/>
            <person name="Kauserud H."/>
        </authorList>
    </citation>
    <scope>NUCLEOTIDE SEQUENCE</scope>
    <source>
        <strain evidence="2">CBHHK067</strain>
    </source>
</reference>
<keyword evidence="1" id="KW-0732">Signal</keyword>
<proteinExistence type="predicted"/>
<sequence length="124" mass="13570">MITMCLWKCRASSANLCALCIFFGLMQRGNSCVDLTSRIWSVNLYITSFDLRLLKPGETLLELLPCLVDIVPALVQLSHQRVVHGGGDHLHACFVAGHAGGQARGVFRRSHRGGGVEDRAVHTN</sequence>
<dbReference type="AlphaFoldDB" id="A0AAD7G6Y7"/>
<evidence type="ECO:0008006" key="4">
    <source>
        <dbReference type="Google" id="ProtNLM"/>
    </source>
</evidence>
<evidence type="ECO:0000256" key="1">
    <source>
        <dbReference type="SAM" id="SignalP"/>
    </source>
</evidence>
<comment type="caution">
    <text evidence="2">The sequence shown here is derived from an EMBL/GenBank/DDBJ whole genome shotgun (WGS) entry which is preliminary data.</text>
</comment>
<evidence type="ECO:0000313" key="2">
    <source>
        <dbReference type="EMBL" id="KAJ7665736.1"/>
    </source>
</evidence>
<evidence type="ECO:0000313" key="3">
    <source>
        <dbReference type="Proteomes" id="UP001221757"/>
    </source>
</evidence>
<feature type="signal peptide" evidence="1">
    <location>
        <begin position="1"/>
        <end position="31"/>
    </location>
</feature>
<gene>
    <name evidence="2" type="ORF">B0H17DRAFT_285568</name>
</gene>
<feature type="chain" id="PRO_5042096362" description="Secreted protein" evidence="1">
    <location>
        <begin position="32"/>
        <end position="124"/>
    </location>
</feature>
<name>A0AAD7G6Y7_MYCRO</name>
<organism evidence="2 3">
    <name type="scientific">Mycena rosella</name>
    <name type="common">Pink bonnet</name>
    <name type="synonym">Agaricus rosellus</name>
    <dbReference type="NCBI Taxonomy" id="1033263"/>
    <lineage>
        <taxon>Eukaryota</taxon>
        <taxon>Fungi</taxon>
        <taxon>Dikarya</taxon>
        <taxon>Basidiomycota</taxon>
        <taxon>Agaricomycotina</taxon>
        <taxon>Agaricomycetes</taxon>
        <taxon>Agaricomycetidae</taxon>
        <taxon>Agaricales</taxon>
        <taxon>Marasmiineae</taxon>
        <taxon>Mycenaceae</taxon>
        <taxon>Mycena</taxon>
    </lineage>
</organism>
<accession>A0AAD7G6Y7</accession>
<protein>
    <recommendedName>
        <fullName evidence="4">Secreted protein</fullName>
    </recommendedName>
</protein>
<keyword evidence="3" id="KW-1185">Reference proteome</keyword>
<dbReference type="Proteomes" id="UP001221757">
    <property type="component" value="Unassembled WGS sequence"/>
</dbReference>